<reference evidence="2" key="2">
    <citation type="submission" date="2022-01" db="EMBL/GenBank/DDBJ databases">
        <authorList>
            <person name="Yamashiro T."/>
            <person name="Shiraishi A."/>
            <person name="Satake H."/>
            <person name="Nakayama K."/>
        </authorList>
    </citation>
    <scope>NUCLEOTIDE SEQUENCE</scope>
</reference>
<comment type="caution">
    <text evidence="2">The sequence shown here is derived from an EMBL/GenBank/DDBJ whole genome shotgun (WGS) entry which is preliminary data.</text>
</comment>
<evidence type="ECO:0000313" key="2">
    <source>
        <dbReference type="EMBL" id="GJT89609.1"/>
    </source>
</evidence>
<dbReference type="InterPro" id="IPR026960">
    <property type="entry name" value="RVT-Znf"/>
</dbReference>
<gene>
    <name evidence="2" type="ORF">Tco_1078454</name>
</gene>
<protein>
    <submittedName>
        <fullName evidence="2">Reverse transcriptase domain, reverse transcriptase zinc-binding domain protein</fullName>
    </submittedName>
</protein>
<feature type="domain" description="Reverse transcriptase zinc-binding" evidence="1">
    <location>
        <begin position="273"/>
        <end position="339"/>
    </location>
</feature>
<dbReference type="PANTHER" id="PTHR36617:SF15">
    <property type="entry name" value="REVERSE TRANSCRIPTASE ZINC-BINDING DOMAIN-CONTAINING PROTEIN"/>
    <property type="match status" value="1"/>
</dbReference>
<keyword evidence="2" id="KW-0695">RNA-directed DNA polymerase</keyword>
<reference evidence="2" key="1">
    <citation type="journal article" date="2022" name="Int. J. Mol. Sci.">
        <title>Draft Genome of Tanacetum Coccineum: Genomic Comparison of Closely Related Tanacetum-Family Plants.</title>
        <authorList>
            <person name="Yamashiro T."/>
            <person name="Shiraishi A."/>
            <person name="Nakayama K."/>
            <person name="Satake H."/>
        </authorList>
    </citation>
    <scope>NUCLEOTIDE SEQUENCE</scope>
</reference>
<dbReference type="Proteomes" id="UP001151760">
    <property type="component" value="Unassembled WGS sequence"/>
</dbReference>
<name>A0ABQ5HQB9_9ASTR</name>
<keyword evidence="3" id="KW-1185">Reference proteome</keyword>
<dbReference type="EMBL" id="BQNB010019840">
    <property type="protein sequence ID" value="GJT89609.1"/>
    <property type="molecule type" value="Genomic_DNA"/>
</dbReference>
<dbReference type="Pfam" id="PF13966">
    <property type="entry name" value="zf-RVT"/>
    <property type="match status" value="1"/>
</dbReference>
<sequence length="395" mass="46118">MQPIQKFRDDQKRKKKVVEVMSGSYEQKSNQDRVWCFEEVSGLRVYYDKGKLYVIGVGEDELGIMANWMGCGIVEFPFTYSGLPIGENMSRVSSWKPVVDKFKNREGGLNVGSLRAKNLALLGKWWWRLRKDGEGLWVKEIDGLGLEFTSSFLGVLGDGSDIRFWVDRWVDNRRLCDRFPKLYHLDRRKESSVMDKGSWVNGGWCWVWNWTRNIRGRVCKEFEDLMGVLQNVVVSNNCRDKWRWLLDEDGEFKVKMLTRLIEEKCLCLESGGQETTWNKLVPKKVNIFIWRALKNRLPVREELDRRNIDLDSVICPCCNNSVESCTHSLITCDLAMSVWGKNFSWWKVGRVNAFTIDEFFSSYGNVNVPKPISCLWQAVVWTTGYFVWKESSVRQ</sequence>
<proteinExistence type="predicted"/>
<dbReference type="GO" id="GO:0003964">
    <property type="term" value="F:RNA-directed DNA polymerase activity"/>
    <property type="evidence" value="ECO:0007669"/>
    <property type="project" value="UniProtKB-KW"/>
</dbReference>
<accession>A0ABQ5HQB9</accession>
<dbReference type="PANTHER" id="PTHR36617">
    <property type="entry name" value="PROTEIN, PUTATIVE-RELATED"/>
    <property type="match status" value="1"/>
</dbReference>
<keyword evidence="2" id="KW-0808">Transferase</keyword>
<evidence type="ECO:0000313" key="3">
    <source>
        <dbReference type="Proteomes" id="UP001151760"/>
    </source>
</evidence>
<evidence type="ECO:0000259" key="1">
    <source>
        <dbReference type="Pfam" id="PF13966"/>
    </source>
</evidence>
<keyword evidence="2" id="KW-0548">Nucleotidyltransferase</keyword>
<organism evidence="2 3">
    <name type="scientific">Tanacetum coccineum</name>
    <dbReference type="NCBI Taxonomy" id="301880"/>
    <lineage>
        <taxon>Eukaryota</taxon>
        <taxon>Viridiplantae</taxon>
        <taxon>Streptophyta</taxon>
        <taxon>Embryophyta</taxon>
        <taxon>Tracheophyta</taxon>
        <taxon>Spermatophyta</taxon>
        <taxon>Magnoliopsida</taxon>
        <taxon>eudicotyledons</taxon>
        <taxon>Gunneridae</taxon>
        <taxon>Pentapetalae</taxon>
        <taxon>asterids</taxon>
        <taxon>campanulids</taxon>
        <taxon>Asterales</taxon>
        <taxon>Asteraceae</taxon>
        <taxon>Asteroideae</taxon>
        <taxon>Anthemideae</taxon>
        <taxon>Anthemidinae</taxon>
        <taxon>Tanacetum</taxon>
    </lineage>
</organism>